<dbReference type="EMBL" id="BNAU01000019">
    <property type="protein sequence ID" value="GHF30918.1"/>
    <property type="molecule type" value="Genomic_DNA"/>
</dbReference>
<proteinExistence type="predicted"/>
<protein>
    <submittedName>
        <fullName evidence="1">Uncharacterized protein</fullName>
    </submittedName>
</protein>
<sequence length="115" mass="13141">MVTSVDDLIAFLRARLDDDEQLGEIHTPDCDARIPYEWEFVCRCGLPARRSGDIAAKREVIKFAAWLDQNRAGSEFMEGRAQSARHVLRLLALPYADHPDYREEWRPGDQSAAHS</sequence>
<gene>
    <name evidence="1" type="ORF">GCM10017786_76040</name>
</gene>
<reference evidence="2" key="1">
    <citation type="journal article" date="2019" name="Int. J. Syst. Evol. Microbiol.">
        <title>The Global Catalogue of Microorganisms (GCM) 10K type strain sequencing project: providing services to taxonomists for standard genome sequencing and annotation.</title>
        <authorList>
            <consortium name="The Broad Institute Genomics Platform"/>
            <consortium name="The Broad Institute Genome Sequencing Center for Infectious Disease"/>
            <person name="Wu L."/>
            <person name="Ma J."/>
        </authorList>
    </citation>
    <scope>NUCLEOTIDE SEQUENCE [LARGE SCALE GENOMIC DNA]</scope>
    <source>
        <strain evidence="2">CGMCC 4.7677</strain>
    </source>
</reference>
<name>A0ABQ3JH68_9PSEU</name>
<comment type="caution">
    <text evidence="1">The sequence shown here is derived from an EMBL/GenBank/DDBJ whole genome shotgun (WGS) entry which is preliminary data.</text>
</comment>
<evidence type="ECO:0000313" key="2">
    <source>
        <dbReference type="Proteomes" id="UP000605897"/>
    </source>
</evidence>
<organism evidence="1 2">
    <name type="scientific">Amycolatopsis deserti</name>
    <dbReference type="NCBI Taxonomy" id="185696"/>
    <lineage>
        <taxon>Bacteria</taxon>
        <taxon>Bacillati</taxon>
        <taxon>Actinomycetota</taxon>
        <taxon>Actinomycetes</taxon>
        <taxon>Pseudonocardiales</taxon>
        <taxon>Pseudonocardiaceae</taxon>
        <taxon>Amycolatopsis</taxon>
    </lineage>
</organism>
<dbReference type="Proteomes" id="UP000605897">
    <property type="component" value="Unassembled WGS sequence"/>
</dbReference>
<evidence type="ECO:0000313" key="1">
    <source>
        <dbReference type="EMBL" id="GHF30918.1"/>
    </source>
</evidence>
<accession>A0ABQ3JH68</accession>
<keyword evidence="2" id="KW-1185">Reference proteome</keyword>
<dbReference type="Pfam" id="PF19730">
    <property type="entry name" value="DUF6221"/>
    <property type="match status" value="1"/>
</dbReference>
<dbReference type="InterPro" id="IPR046193">
    <property type="entry name" value="DUF6221"/>
</dbReference>